<evidence type="ECO:0000313" key="4">
    <source>
        <dbReference type="Proteomes" id="UP000519023"/>
    </source>
</evidence>
<keyword evidence="4" id="KW-1185">Reference proteome</keyword>
<feature type="domain" description="Ppx/GppA phosphatase N-terminal" evidence="1">
    <location>
        <begin position="50"/>
        <end position="315"/>
    </location>
</feature>
<name>A0A7X9WTN1_9SPHN</name>
<evidence type="ECO:0000259" key="2">
    <source>
        <dbReference type="Pfam" id="PF21697"/>
    </source>
</evidence>
<dbReference type="PANTHER" id="PTHR30005:SF0">
    <property type="entry name" value="RETROGRADE REGULATION PROTEIN 2"/>
    <property type="match status" value="1"/>
</dbReference>
<evidence type="ECO:0000259" key="1">
    <source>
        <dbReference type="Pfam" id="PF02541"/>
    </source>
</evidence>
<comment type="caution">
    <text evidence="3">The sequence shown here is derived from an EMBL/GenBank/DDBJ whole genome shotgun (WGS) entry which is preliminary data.</text>
</comment>
<dbReference type="GO" id="GO:0016462">
    <property type="term" value="F:pyrophosphatase activity"/>
    <property type="evidence" value="ECO:0007669"/>
    <property type="project" value="TreeGrafter"/>
</dbReference>
<dbReference type="SUPFAM" id="SSF109604">
    <property type="entry name" value="HD-domain/PDEase-like"/>
    <property type="match status" value="1"/>
</dbReference>
<sequence length="504" mass="54428">MNSMLSRVRAAAESMATSPQPAHARTAIIDIGSNSVRLVVYDGPRRIPFTLFNEKVMAGLGASLAKTGAIEPEAMDRGLRAVGRFAHLCRAMKVTEIRCVATAAVRDATNGGVFIARAKDMGLTVELLTGAQEAIGAAMGVLSGIPNADGIVGDLGGGSLELARIRGGAVEQTISLPLGVLRLPQIRAKGPRMLERIVVKMLEKAGWTPEPDLPFYLVGGSWRALARFDMQLTSFPLPVVHQYEMTAARAEQLTRIVSHVDRTRLKQIPAMTGSRVPTLPDAAALLSVVVRQLKASRLVVSAYGLREGLLYEALPEDIRADDPLLVSAEAEGEAQARFRGHGDRIDKWIAPLFADDDGAARRIRRAACLLADVGWRANPDFRAERGVEIALHSNWVGITAPERAMLAQALYSHFGGGMSCPPGVELLAKPEELRRAALWGLAIRLAQRLSGGVEGPLAVSQLSRTEGQIELLLRDGDADLYGETVERRLRNLAQAMGVKYRLLR</sequence>
<reference evidence="3 4" key="1">
    <citation type="submission" date="2020-04" db="EMBL/GenBank/DDBJ databases">
        <title>Sphingobium sp. AR-3-1 isolated from Arctic soil.</title>
        <authorList>
            <person name="Dahal R.H."/>
            <person name="Chaudhary D.K."/>
        </authorList>
    </citation>
    <scope>NUCLEOTIDE SEQUENCE [LARGE SCALE GENOMIC DNA]</scope>
    <source>
        <strain evidence="3 4">AR-3-1</strain>
    </source>
</reference>
<dbReference type="EMBL" id="JABBFV010000003">
    <property type="protein sequence ID" value="NML09736.1"/>
    <property type="molecule type" value="Genomic_DNA"/>
</dbReference>
<dbReference type="CDD" id="cd24052">
    <property type="entry name" value="ASKHA_NBD_HpPPX-GppA-like"/>
    <property type="match status" value="1"/>
</dbReference>
<feature type="domain" description="Exopolyphosphatase C-terminal" evidence="2">
    <location>
        <begin position="360"/>
        <end position="501"/>
    </location>
</feature>
<dbReference type="InterPro" id="IPR003695">
    <property type="entry name" value="Ppx_GppA_N"/>
</dbReference>
<dbReference type="Gene3D" id="3.30.420.40">
    <property type="match status" value="1"/>
</dbReference>
<dbReference type="Gene3D" id="3.30.420.150">
    <property type="entry name" value="Exopolyphosphatase. Domain 2"/>
    <property type="match status" value="1"/>
</dbReference>
<dbReference type="Gene3D" id="1.10.3210.10">
    <property type="entry name" value="Hypothetical protein af1432"/>
    <property type="match status" value="1"/>
</dbReference>
<evidence type="ECO:0000313" key="3">
    <source>
        <dbReference type="EMBL" id="NML09736.1"/>
    </source>
</evidence>
<dbReference type="Pfam" id="PF02541">
    <property type="entry name" value="Ppx-GppA"/>
    <property type="match status" value="1"/>
</dbReference>
<dbReference type="InterPro" id="IPR050273">
    <property type="entry name" value="GppA/Ppx_hydrolase"/>
</dbReference>
<dbReference type="Proteomes" id="UP000519023">
    <property type="component" value="Unassembled WGS sequence"/>
</dbReference>
<dbReference type="Pfam" id="PF21697">
    <property type="entry name" value="Ppx_C"/>
    <property type="match status" value="1"/>
</dbReference>
<proteinExistence type="predicted"/>
<dbReference type="InterPro" id="IPR048951">
    <property type="entry name" value="Ppx_C"/>
</dbReference>
<accession>A0A7X9WTN1</accession>
<protein>
    <submittedName>
        <fullName evidence="3">Ppx/GppA family phosphatase</fullName>
    </submittedName>
</protein>
<dbReference type="RefSeq" id="WP_169571603.1">
    <property type="nucleotide sequence ID" value="NZ_JABBFV010000003.1"/>
</dbReference>
<gene>
    <name evidence="3" type="ORF">HHL08_06165</name>
</gene>
<dbReference type="PANTHER" id="PTHR30005">
    <property type="entry name" value="EXOPOLYPHOSPHATASE"/>
    <property type="match status" value="1"/>
</dbReference>
<dbReference type="SUPFAM" id="SSF53067">
    <property type="entry name" value="Actin-like ATPase domain"/>
    <property type="match status" value="2"/>
</dbReference>
<dbReference type="InterPro" id="IPR043129">
    <property type="entry name" value="ATPase_NBD"/>
</dbReference>
<dbReference type="AlphaFoldDB" id="A0A7X9WTN1"/>
<organism evidence="3 4">
    <name type="scientific">Sphingobium psychrophilum</name>
    <dbReference type="NCBI Taxonomy" id="2728834"/>
    <lineage>
        <taxon>Bacteria</taxon>
        <taxon>Pseudomonadati</taxon>
        <taxon>Pseudomonadota</taxon>
        <taxon>Alphaproteobacteria</taxon>
        <taxon>Sphingomonadales</taxon>
        <taxon>Sphingomonadaceae</taxon>
        <taxon>Sphingobium</taxon>
    </lineage>
</organism>